<comment type="caution">
    <text evidence="2">The sequence shown here is derived from an EMBL/GenBank/DDBJ whole genome shotgun (WGS) entry which is preliminary data.</text>
</comment>
<proteinExistence type="predicted"/>
<dbReference type="InterPro" id="IPR010508">
    <property type="entry name" value="NBEA-like_DUF1088"/>
</dbReference>
<gene>
    <name evidence="2" type="ORF">M9458_030714</name>
</gene>
<reference evidence="2 3" key="1">
    <citation type="submission" date="2024-05" db="EMBL/GenBank/DDBJ databases">
        <title>Genome sequencing and assembly of Indian major carp, Cirrhinus mrigala (Hamilton, 1822).</title>
        <authorList>
            <person name="Mohindra V."/>
            <person name="Chowdhury L.M."/>
            <person name="Lal K."/>
            <person name="Jena J.K."/>
        </authorList>
    </citation>
    <scope>NUCLEOTIDE SEQUENCE [LARGE SCALE GENOMIC DNA]</scope>
    <source>
        <strain evidence="2">CM1030</strain>
        <tissue evidence="2">Blood</tissue>
    </source>
</reference>
<feature type="non-terminal residue" evidence="2">
    <location>
        <position position="50"/>
    </location>
</feature>
<feature type="domain" description="DUF1088" evidence="1">
    <location>
        <begin position="5"/>
        <end position="50"/>
    </location>
</feature>
<keyword evidence="3" id="KW-1185">Reference proteome</keyword>
<dbReference type="EMBL" id="JAMKFB020000015">
    <property type="protein sequence ID" value="KAL0174746.1"/>
    <property type="molecule type" value="Genomic_DNA"/>
</dbReference>
<dbReference type="Pfam" id="PF06469">
    <property type="entry name" value="DUF1088"/>
    <property type="match status" value="1"/>
</dbReference>
<dbReference type="AlphaFoldDB" id="A0ABD0PM23"/>
<organism evidence="2 3">
    <name type="scientific">Cirrhinus mrigala</name>
    <name type="common">Mrigala</name>
    <dbReference type="NCBI Taxonomy" id="683832"/>
    <lineage>
        <taxon>Eukaryota</taxon>
        <taxon>Metazoa</taxon>
        <taxon>Chordata</taxon>
        <taxon>Craniata</taxon>
        <taxon>Vertebrata</taxon>
        <taxon>Euteleostomi</taxon>
        <taxon>Actinopterygii</taxon>
        <taxon>Neopterygii</taxon>
        <taxon>Teleostei</taxon>
        <taxon>Ostariophysi</taxon>
        <taxon>Cypriniformes</taxon>
        <taxon>Cyprinidae</taxon>
        <taxon>Labeoninae</taxon>
        <taxon>Labeonini</taxon>
        <taxon>Cirrhinus</taxon>
    </lineage>
</organism>
<accession>A0ABD0PM23</accession>
<evidence type="ECO:0000259" key="1">
    <source>
        <dbReference type="Pfam" id="PF06469"/>
    </source>
</evidence>
<sequence length="50" mass="6213">SSCLFPFSSQLHDFWRLDYWEDDLRRRRRFVRNPFGSTHLDITCKSLEDY</sequence>
<protein>
    <recommendedName>
        <fullName evidence="1">DUF1088 domain-containing protein</fullName>
    </recommendedName>
</protein>
<dbReference type="Proteomes" id="UP001529510">
    <property type="component" value="Unassembled WGS sequence"/>
</dbReference>
<name>A0ABD0PM23_CIRMR</name>
<feature type="non-terminal residue" evidence="2">
    <location>
        <position position="1"/>
    </location>
</feature>
<evidence type="ECO:0000313" key="2">
    <source>
        <dbReference type="EMBL" id="KAL0174746.1"/>
    </source>
</evidence>
<evidence type="ECO:0000313" key="3">
    <source>
        <dbReference type="Proteomes" id="UP001529510"/>
    </source>
</evidence>